<dbReference type="Proteomes" id="UP001220509">
    <property type="component" value="Chromosome"/>
</dbReference>
<dbReference type="EMBL" id="CP117416">
    <property type="protein sequence ID" value="WCT54166.1"/>
    <property type="molecule type" value="Genomic_DNA"/>
</dbReference>
<dbReference type="KEGG" id="pka:PQ456_13230"/>
<organism evidence="1 2">
    <name type="scientific">Paenibacillus kyungheensis</name>
    <dbReference type="NCBI Taxonomy" id="1452732"/>
    <lineage>
        <taxon>Bacteria</taxon>
        <taxon>Bacillati</taxon>
        <taxon>Bacillota</taxon>
        <taxon>Bacilli</taxon>
        <taxon>Bacillales</taxon>
        <taxon>Paenibacillaceae</taxon>
        <taxon>Paenibacillus</taxon>
    </lineage>
</organism>
<evidence type="ECO:0000313" key="1">
    <source>
        <dbReference type="EMBL" id="WCT54166.1"/>
    </source>
</evidence>
<accession>A0AAX3LXG6</accession>
<evidence type="ECO:0000313" key="2">
    <source>
        <dbReference type="Proteomes" id="UP001220509"/>
    </source>
</evidence>
<sequence length="44" mass="4903">MSTPISSSYIHEVKLSEGSVHIYANPELFAGLDYKVFNMANNNL</sequence>
<gene>
    <name evidence="1" type="ORF">PQ456_13230</name>
</gene>
<keyword evidence="2" id="KW-1185">Reference proteome</keyword>
<dbReference type="AlphaFoldDB" id="A0AAX3LXG6"/>
<name>A0AAX3LXG6_9BACL</name>
<reference evidence="1 2" key="1">
    <citation type="submission" date="2023-02" db="EMBL/GenBank/DDBJ databases">
        <title>Genome sequence of Paenibacillus kyungheensis KACC 18744.</title>
        <authorList>
            <person name="Kim S."/>
            <person name="Heo J."/>
            <person name="Kwon S.-W."/>
        </authorList>
    </citation>
    <scope>NUCLEOTIDE SEQUENCE [LARGE SCALE GENOMIC DNA]</scope>
    <source>
        <strain evidence="1 2">KACC 18744</strain>
    </source>
</reference>
<proteinExistence type="predicted"/>
<protein>
    <submittedName>
        <fullName evidence="1">Uncharacterized protein</fullName>
    </submittedName>
</protein>
<dbReference type="RefSeq" id="WP_273612709.1">
    <property type="nucleotide sequence ID" value="NZ_CP117416.1"/>
</dbReference>